<organism evidence="2 3">
    <name type="scientific">Nakamurella panacisegetis</name>
    <dbReference type="NCBI Taxonomy" id="1090615"/>
    <lineage>
        <taxon>Bacteria</taxon>
        <taxon>Bacillati</taxon>
        <taxon>Actinomycetota</taxon>
        <taxon>Actinomycetes</taxon>
        <taxon>Nakamurellales</taxon>
        <taxon>Nakamurellaceae</taxon>
        <taxon>Nakamurella</taxon>
    </lineage>
</organism>
<dbReference type="EMBL" id="LT629710">
    <property type="protein sequence ID" value="SDP09105.1"/>
    <property type="molecule type" value="Genomic_DNA"/>
</dbReference>
<dbReference type="Proteomes" id="UP000198741">
    <property type="component" value="Chromosome I"/>
</dbReference>
<proteinExistence type="predicted"/>
<protein>
    <submittedName>
        <fullName evidence="2">Uncharacterized protein</fullName>
    </submittedName>
</protein>
<reference evidence="2 3" key="1">
    <citation type="submission" date="2016-10" db="EMBL/GenBank/DDBJ databases">
        <authorList>
            <person name="de Groot N.N."/>
        </authorList>
    </citation>
    <scope>NUCLEOTIDE SEQUENCE [LARGE SCALE GENOMIC DNA]</scope>
    <source>
        <strain evidence="3">P4-7,KCTC 19426,CECT 7604</strain>
    </source>
</reference>
<evidence type="ECO:0000313" key="3">
    <source>
        <dbReference type="Proteomes" id="UP000198741"/>
    </source>
</evidence>
<sequence>MAASSPTPRRSTAKGPTRPKAPTRNADDFSFELSTGETITLPSMATVELTFRQRRTITHAGESAAMVLVLEWFAEDQIDLLDEIKDAELARLYKAWGRHSGASLGE</sequence>
<keyword evidence="3" id="KW-1185">Reference proteome</keyword>
<dbReference type="RefSeq" id="WP_090476957.1">
    <property type="nucleotide sequence ID" value="NZ_LT629710.1"/>
</dbReference>
<feature type="compositionally biased region" description="Polar residues" evidence="1">
    <location>
        <begin position="1"/>
        <end position="10"/>
    </location>
</feature>
<name>A0A1H0PWQ6_9ACTN</name>
<gene>
    <name evidence="2" type="ORF">SAMN04515671_2916</name>
</gene>
<feature type="region of interest" description="Disordered" evidence="1">
    <location>
        <begin position="1"/>
        <end position="29"/>
    </location>
</feature>
<dbReference type="STRING" id="1090615.SAMN04515671_2916"/>
<evidence type="ECO:0000313" key="2">
    <source>
        <dbReference type="EMBL" id="SDP09105.1"/>
    </source>
</evidence>
<evidence type="ECO:0000256" key="1">
    <source>
        <dbReference type="SAM" id="MobiDB-lite"/>
    </source>
</evidence>
<dbReference type="AlphaFoldDB" id="A0A1H0PWQ6"/>
<accession>A0A1H0PWQ6</accession>